<comment type="similarity">
    <text evidence="2">Belongs to the RUS1 family.</text>
</comment>
<evidence type="ECO:0000256" key="2">
    <source>
        <dbReference type="ARBA" id="ARBA00007558"/>
    </source>
</evidence>
<evidence type="ECO:0000256" key="4">
    <source>
        <dbReference type="ARBA" id="ARBA00022989"/>
    </source>
</evidence>
<dbReference type="Pfam" id="PF04884">
    <property type="entry name" value="UVB_sens_prot"/>
    <property type="match status" value="2"/>
</dbReference>
<keyword evidence="4" id="KW-1133">Transmembrane helix</keyword>
<accession>A0A168Q9W4</accession>
<keyword evidence="5" id="KW-0472">Membrane</keyword>
<evidence type="ECO:0008006" key="11">
    <source>
        <dbReference type="Google" id="ProtNLM"/>
    </source>
</evidence>
<dbReference type="PANTHER" id="PTHR12770">
    <property type="entry name" value="RUS1 FAMILY PROTEIN C16ORF58"/>
    <property type="match status" value="1"/>
</dbReference>
<evidence type="ECO:0000256" key="3">
    <source>
        <dbReference type="ARBA" id="ARBA00022692"/>
    </source>
</evidence>
<dbReference type="OMA" id="VAVQWII"/>
<feature type="domain" description="Protein root UVB sensitive/RUS" evidence="7">
    <location>
        <begin position="108"/>
        <end position="239"/>
    </location>
</feature>
<dbReference type="GO" id="GO:0016020">
    <property type="term" value="C:membrane"/>
    <property type="evidence" value="ECO:0007669"/>
    <property type="project" value="UniProtKB-SubCell"/>
</dbReference>
<feature type="domain" description="Protein root UVB sensitive/RUS" evidence="7">
    <location>
        <begin position="243"/>
        <end position="323"/>
    </location>
</feature>
<dbReference type="InterPro" id="IPR054549">
    <property type="entry name" value="UVB_sens_RUS_dom"/>
</dbReference>
<name>A0A168Q9W4_ABSGL</name>
<evidence type="ECO:0000259" key="7">
    <source>
        <dbReference type="Pfam" id="PF04884"/>
    </source>
</evidence>
<evidence type="ECO:0000313" key="10">
    <source>
        <dbReference type="Proteomes" id="UP000078561"/>
    </source>
</evidence>
<dbReference type="Proteomes" id="UP000078561">
    <property type="component" value="Unassembled WGS sequence"/>
</dbReference>
<keyword evidence="3" id="KW-0812">Transmembrane</keyword>
<dbReference type="Pfam" id="PF24160">
    <property type="entry name" value="UVB_sens_C"/>
    <property type="match status" value="1"/>
</dbReference>
<evidence type="ECO:0000259" key="8">
    <source>
        <dbReference type="Pfam" id="PF24160"/>
    </source>
</evidence>
<protein>
    <recommendedName>
        <fullName evidence="11">Vitamin B6 photo-protection and homoeostasis-domain-containing protein</fullName>
    </recommendedName>
</protein>
<reference evidence="9" key="1">
    <citation type="submission" date="2016-04" db="EMBL/GenBank/DDBJ databases">
        <authorList>
            <person name="Evans L.H."/>
            <person name="Alamgir A."/>
            <person name="Owens N."/>
            <person name="Weber N.D."/>
            <person name="Virtaneva K."/>
            <person name="Barbian K."/>
            <person name="Babar A."/>
            <person name="Rosenke K."/>
        </authorList>
    </citation>
    <scope>NUCLEOTIDE SEQUENCE [LARGE SCALE GENOMIC DNA]</scope>
    <source>
        <strain evidence="9">CBS 101.48</strain>
    </source>
</reference>
<dbReference type="OrthoDB" id="19606at2759"/>
<proteinExistence type="inferred from homology"/>
<gene>
    <name evidence="9" type="primary">ABSGL_09888.1 scaffold 11783</name>
</gene>
<dbReference type="InterPro" id="IPR055412">
    <property type="entry name" value="UVB_sens_C"/>
</dbReference>
<dbReference type="AlphaFoldDB" id="A0A168Q9W4"/>
<organism evidence="9">
    <name type="scientific">Absidia glauca</name>
    <name type="common">Pin mould</name>
    <dbReference type="NCBI Taxonomy" id="4829"/>
    <lineage>
        <taxon>Eukaryota</taxon>
        <taxon>Fungi</taxon>
        <taxon>Fungi incertae sedis</taxon>
        <taxon>Mucoromycota</taxon>
        <taxon>Mucoromycotina</taxon>
        <taxon>Mucoromycetes</taxon>
        <taxon>Mucorales</taxon>
        <taxon>Cunninghamellaceae</taxon>
        <taxon>Absidia</taxon>
    </lineage>
</organism>
<dbReference type="InParanoid" id="A0A168Q9W4"/>
<keyword evidence="10" id="KW-1185">Reference proteome</keyword>
<evidence type="ECO:0000256" key="1">
    <source>
        <dbReference type="ARBA" id="ARBA00004370"/>
    </source>
</evidence>
<sequence>MLRLQRSCCHRSSLFRPIARGYFTRSSPAPPPPKPVLTEHVYGRTRIYTSSLGKTKATAKTCIASPVTSPPSLTWEWLHPQDTAHGATGPHENRRRTPHPGASLISGVKQNLRELFLPVGYPDALHDCYKKFHLWLGLETYVGSAIGVLCSQAMLASLGLGTVEATGGAVAIQWVLKDGIGEFGKLFFIKRYASSFDSHPKTWKFVSELLSSFGSFLQLCTCVASPKLFLPLAAVGNMFELPNGNIGDIVAKDDAQMSTAHLLGMLSGVGLICISHSPAFLFGCFAVLSPINIWSTTKMIDAAKFEILNQAKLTLLSREFIETGHVVDYDQLRNKEVGFGEWIKPGQGNNHIKIKMGPSAEEAYRSADEIRGVIGVLKNENYLLNYHKNTMYIMFHDDAEVNDVMKSMLHALKFHDHLAKRNITKEDQWDNYLVTLEETLEWSKSHFQPFLDSLDAHKWQRENVYWNDGGMRLTWEGRGTS</sequence>
<feature type="domain" description="Root UVB sensitive protein C-terminal" evidence="8">
    <location>
        <begin position="350"/>
        <end position="464"/>
    </location>
</feature>
<evidence type="ECO:0000256" key="5">
    <source>
        <dbReference type="ARBA" id="ARBA00023136"/>
    </source>
</evidence>
<feature type="region of interest" description="Disordered" evidence="6">
    <location>
        <begin position="81"/>
        <end position="101"/>
    </location>
</feature>
<comment type="subcellular location">
    <subcellularLocation>
        <location evidence="1">Membrane</location>
    </subcellularLocation>
</comment>
<dbReference type="InterPro" id="IPR006968">
    <property type="entry name" value="RUS_fam"/>
</dbReference>
<evidence type="ECO:0000313" key="9">
    <source>
        <dbReference type="EMBL" id="SAM04028.1"/>
    </source>
</evidence>
<evidence type="ECO:0000256" key="6">
    <source>
        <dbReference type="SAM" id="MobiDB-lite"/>
    </source>
</evidence>
<dbReference type="EMBL" id="LT554349">
    <property type="protein sequence ID" value="SAM04028.1"/>
    <property type="molecule type" value="Genomic_DNA"/>
</dbReference>
<dbReference type="PANTHER" id="PTHR12770:SF31">
    <property type="entry name" value="RUS FAMILY MEMBER 1"/>
    <property type="match status" value="1"/>
</dbReference>